<keyword evidence="2" id="KW-1185">Reference proteome</keyword>
<organism evidence="1 2">
    <name type="scientific">Eumeta variegata</name>
    <name type="common">Bagworm moth</name>
    <name type="synonym">Eumeta japonica</name>
    <dbReference type="NCBI Taxonomy" id="151549"/>
    <lineage>
        <taxon>Eukaryota</taxon>
        <taxon>Metazoa</taxon>
        <taxon>Ecdysozoa</taxon>
        <taxon>Arthropoda</taxon>
        <taxon>Hexapoda</taxon>
        <taxon>Insecta</taxon>
        <taxon>Pterygota</taxon>
        <taxon>Neoptera</taxon>
        <taxon>Endopterygota</taxon>
        <taxon>Lepidoptera</taxon>
        <taxon>Glossata</taxon>
        <taxon>Ditrysia</taxon>
        <taxon>Tineoidea</taxon>
        <taxon>Psychidae</taxon>
        <taxon>Oiketicinae</taxon>
        <taxon>Eumeta</taxon>
    </lineage>
</organism>
<evidence type="ECO:0000313" key="2">
    <source>
        <dbReference type="Proteomes" id="UP000299102"/>
    </source>
</evidence>
<evidence type="ECO:0000313" key="1">
    <source>
        <dbReference type="EMBL" id="GBP24699.1"/>
    </source>
</evidence>
<gene>
    <name evidence="1" type="ORF">EVAR_15906_1</name>
</gene>
<sequence>MLGGGVALHIIRHAQCRARGRELARSKASQWGLLFVFVGSPRLIVPLRRYVVSVDLNMGIINGEYAPEPDKG</sequence>
<name>A0A4C1UEE5_EUMVA</name>
<dbReference type="EMBL" id="BGZK01000164">
    <property type="protein sequence ID" value="GBP24699.1"/>
    <property type="molecule type" value="Genomic_DNA"/>
</dbReference>
<dbReference type="AlphaFoldDB" id="A0A4C1UEE5"/>
<proteinExistence type="predicted"/>
<comment type="caution">
    <text evidence="1">The sequence shown here is derived from an EMBL/GenBank/DDBJ whole genome shotgun (WGS) entry which is preliminary data.</text>
</comment>
<protein>
    <submittedName>
        <fullName evidence="1">Uncharacterized protein</fullName>
    </submittedName>
</protein>
<dbReference type="Proteomes" id="UP000299102">
    <property type="component" value="Unassembled WGS sequence"/>
</dbReference>
<accession>A0A4C1UEE5</accession>
<reference evidence="1 2" key="1">
    <citation type="journal article" date="2019" name="Commun. Biol.">
        <title>The bagworm genome reveals a unique fibroin gene that provides high tensile strength.</title>
        <authorList>
            <person name="Kono N."/>
            <person name="Nakamura H."/>
            <person name="Ohtoshi R."/>
            <person name="Tomita M."/>
            <person name="Numata K."/>
            <person name="Arakawa K."/>
        </authorList>
    </citation>
    <scope>NUCLEOTIDE SEQUENCE [LARGE SCALE GENOMIC DNA]</scope>
</reference>